<feature type="transmembrane region" description="Helical" evidence="1">
    <location>
        <begin position="32"/>
        <end position="54"/>
    </location>
</feature>
<evidence type="ECO:0000313" key="3">
    <source>
        <dbReference type="Proteomes" id="UP000035081"/>
    </source>
</evidence>
<proteinExistence type="predicted"/>
<keyword evidence="1" id="KW-0472">Membrane</keyword>
<dbReference type="Proteomes" id="UP000035081">
    <property type="component" value="Chromosome"/>
</dbReference>
<dbReference type="HOGENOM" id="CLU_3009007_0_0_6"/>
<dbReference type="EMBL" id="CP007152">
    <property type="protein sequence ID" value="AHI33050.1"/>
    <property type="molecule type" value="Genomic_DNA"/>
</dbReference>
<dbReference type="AlphaFoldDB" id="W5YVG7"/>
<reference evidence="2 3" key="1">
    <citation type="journal article" date="2014" name="Genome Announc.">
        <title>Draft Genome Sequences of Marinobacter similis A3d10T and Marinobacter salarius R9SW1T.</title>
        <authorList>
            <person name="Ivanova E.P."/>
            <person name="Ng H.J."/>
            <person name="Webb H.K."/>
            <person name="Feng G."/>
            <person name="Oshima K."/>
            <person name="Hattori M."/>
            <person name="Ohkuma M."/>
            <person name="Sergeev A.F."/>
            <person name="Mikhailov V.V."/>
            <person name="Crawford R.J."/>
            <person name="Sawabe T."/>
        </authorList>
    </citation>
    <scope>NUCLEOTIDE SEQUENCE [LARGE SCALE GENOMIC DNA]</scope>
    <source>
        <strain evidence="3">A3d10 and R9SW1</strain>
    </source>
</reference>
<evidence type="ECO:0000256" key="1">
    <source>
        <dbReference type="SAM" id="Phobius"/>
    </source>
</evidence>
<evidence type="ECO:0008006" key="4">
    <source>
        <dbReference type="Google" id="ProtNLM"/>
    </source>
</evidence>
<organism evidence="2 3">
    <name type="scientific">Marinobacter salarius</name>
    <dbReference type="NCBI Taxonomy" id="1420917"/>
    <lineage>
        <taxon>Bacteria</taxon>
        <taxon>Pseudomonadati</taxon>
        <taxon>Pseudomonadota</taxon>
        <taxon>Gammaproteobacteria</taxon>
        <taxon>Pseudomonadales</taxon>
        <taxon>Marinobacteraceae</taxon>
        <taxon>Marinobacter</taxon>
    </lineage>
</organism>
<evidence type="ECO:0000313" key="2">
    <source>
        <dbReference type="EMBL" id="AHI33050.1"/>
    </source>
</evidence>
<protein>
    <recommendedName>
        <fullName evidence="4">ABC transmembrane type-1 domain-containing protein</fullName>
    </recommendedName>
</protein>
<keyword evidence="1" id="KW-1133">Transmembrane helix</keyword>
<dbReference type="KEGG" id="msr:AU15_05570"/>
<accession>W5YVG7</accession>
<name>W5YVG7_9GAMM</name>
<gene>
    <name evidence="2" type="ORF">AU15_05570</name>
</gene>
<feature type="transmembrane region" description="Helical" evidence="1">
    <location>
        <begin position="6"/>
        <end position="25"/>
    </location>
</feature>
<sequence>MVTVFVPMALVALVTMPFLVVLLMLPTVFVSVVSLVFPAILAIPVAVVCIRIAVPG</sequence>
<keyword evidence="1" id="KW-0812">Transmembrane</keyword>